<sequence length="87" mass="9856">MRKSKLFSNKFPDTETTGLSDDGHFLPDPQSPWISAFGYRYCAQTRGPGLQRREDLVLLGGVFDVPKWFSSKKREKLLIHIVNAATS</sequence>
<reference evidence="2" key="1">
    <citation type="submission" date="2021-07" db="EMBL/GenBank/DDBJ databases">
        <authorList>
            <person name="Durling M."/>
        </authorList>
    </citation>
    <scope>NUCLEOTIDE SEQUENCE</scope>
</reference>
<dbReference type="EMBL" id="CAJVRL010000078">
    <property type="protein sequence ID" value="CAG8957356.1"/>
    <property type="molecule type" value="Genomic_DNA"/>
</dbReference>
<name>A0A9N9L091_9HELO</name>
<gene>
    <name evidence="2" type="ORF">HYFRA_00010782</name>
</gene>
<feature type="region of interest" description="Disordered" evidence="1">
    <location>
        <begin position="1"/>
        <end position="24"/>
    </location>
</feature>
<protein>
    <submittedName>
        <fullName evidence="2">Uncharacterized protein</fullName>
    </submittedName>
</protein>
<proteinExistence type="predicted"/>
<keyword evidence="3" id="KW-1185">Reference proteome</keyword>
<organism evidence="2 3">
    <name type="scientific">Hymenoscyphus fraxineus</name>
    <dbReference type="NCBI Taxonomy" id="746836"/>
    <lineage>
        <taxon>Eukaryota</taxon>
        <taxon>Fungi</taxon>
        <taxon>Dikarya</taxon>
        <taxon>Ascomycota</taxon>
        <taxon>Pezizomycotina</taxon>
        <taxon>Leotiomycetes</taxon>
        <taxon>Helotiales</taxon>
        <taxon>Helotiaceae</taxon>
        <taxon>Hymenoscyphus</taxon>
    </lineage>
</organism>
<evidence type="ECO:0000313" key="3">
    <source>
        <dbReference type="Proteomes" id="UP000696280"/>
    </source>
</evidence>
<evidence type="ECO:0000313" key="2">
    <source>
        <dbReference type="EMBL" id="CAG8957356.1"/>
    </source>
</evidence>
<accession>A0A9N9L091</accession>
<evidence type="ECO:0000256" key="1">
    <source>
        <dbReference type="SAM" id="MobiDB-lite"/>
    </source>
</evidence>
<dbReference type="Proteomes" id="UP000696280">
    <property type="component" value="Unassembled WGS sequence"/>
</dbReference>
<dbReference type="AlphaFoldDB" id="A0A9N9L091"/>
<comment type="caution">
    <text evidence="2">The sequence shown here is derived from an EMBL/GenBank/DDBJ whole genome shotgun (WGS) entry which is preliminary data.</text>
</comment>